<dbReference type="PANTHER" id="PTHR47472">
    <property type="entry name" value="PROPIONYL-COA CARBOXYLASE"/>
    <property type="match status" value="1"/>
</dbReference>
<accession>A0A090ZNA3</accession>
<keyword evidence="4" id="KW-1185">Reference proteome</keyword>
<dbReference type="HOGENOM" id="CLU_012617_1_1_9"/>
<feature type="domain" description="Acyclic terpene utilisation N-terminal" evidence="1">
    <location>
        <begin position="4"/>
        <end position="446"/>
    </location>
</feature>
<dbReference type="PATRIC" id="fig|44252.3.peg.4357"/>
<dbReference type="EMBL" id="WNZZ01000007">
    <property type="protein sequence ID" value="MUG23123.1"/>
    <property type="molecule type" value="Genomic_DNA"/>
</dbReference>
<evidence type="ECO:0000313" key="2">
    <source>
        <dbReference type="EMBL" id="KFN05621.1"/>
    </source>
</evidence>
<dbReference type="Proteomes" id="UP000029278">
    <property type="component" value="Unassembled WGS sequence"/>
</dbReference>
<dbReference type="STRING" id="44252.DJ90_107"/>
<dbReference type="Pfam" id="PF07287">
    <property type="entry name" value="AtuA"/>
    <property type="match status" value="1"/>
</dbReference>
<dbReference type="EMBL" id="JMQA01000038">
    <property type="protein sequence ID" value="KFN05621.1"/>
    <property type="molecule type" value="Genomic_DNA"/>
</dbReference>
<organism evidence="2 4">
    <name type="scientific">Paenibacillus macerans</name>
    <name type="common">Bacillus macerans</name>
    <dbReference type="NCBI Taxonomy" id="44252"/>
    <lineage>
        <taxon>Bacteria</taxon>
        <taxon>Bacillati</taxon>
        <taxon>Bacillota</taxon>
        <taxon>Bacilli</taxon>
        <taxon>Bacillales</taxon>
        <taxon>Paenibacillaceae</taxon>
        <taxon>Paenibacillus</taxon>
    </lineage>
</organism>
<dbReference type="RefSeq" id="WP_036625548.1">
    <property type="nucleotide sequence ID" value="NZ_BGML01000002.1"/>
</dbReference>
<dbReference type="GeneID" id="77009163"/>
<evidence type="ECO:0000313" key="4">
    <source>
        <dbReference type="Proteomes" id="UP000029278"/>
    </source>
</evidence>
<dbReference type="Proteomes" id="UP000442469">
    <property type="component" value="Unassembled WGS sequence"/>
</dbReference>
<dbReference type="InterPro" id="IPR010839">
    <property type="entry name" value="AtuA_N"/>
</dbReference>
<dbReference type="AlphaFoldDB" id="A0A090ZNA3"/>
<name>A0A090ZNA3_PAEMA</name>
<reference evidence="3 5" key="2">
    <citation type="submission" date="2019-11" db="EMBL/GenBank/DDBJ databases">
        <title>Draft genome sequences of five Paenibacillus species of dairy origin.</title>
        <authorList>
            <person name="Olajide A.M."/>
            <person name="Chen S."/>
            <person name="Lapointe G."/>
        </authorList>
    </citation>
    <scope>NUCLEOTIDE SEQUENCE [LARGE SCALE GENOMIC DNA]</scope>
    <source>
        <strain evidence="3 5">3CT49</strain>
    </source>
</reference>
<evidence type="ECO:0000313" key="3">
    <source>
        <dbReference type="EMBL" id="MUG23123.1"/>
    </source>
</evidence>
<comment type="caution">
    <text evidence="2">The sequence shown here is derived from an EMBL/GenBank/DDBJ whole genome shotgun (WGS) entry which is preliminary data.</text>
</comment>
<sequence length="451" mass="48223">MKAIRIGAGAGYAGDRLEPALELMEKGNLDYIMFECLAERTIAIAQQQKLKDPTKGYNHLLEHRMVKVLPLCKQHNVKVITNMGAANPLSAAQKIKEIAQGLGITGLKIAAVTGDDIADKIDRYIDYPTVETGEKLGSLRSSIVSANAYIGAAGIVEALGNGADIVVTGRVADPALAIAPLVYEFGWSMEDYDLLAAGTVAGHLLECGAQVTGGYYADPGYKDVPEPWNIGFPIAEVDSAGNIVIEKLPDTGGVVNKDTIKEQLLYEIHDPANYLTPDVVADFTELTVEEIGLNQVRVTGAKGKAKTGFYKTSVGYQDCYIGEGEMSYGGSGAYERAKLAGEIVAKRLELLQVPIQELRVDYIGVNSLYGNKISRMINADFNGLSEVRLRVAGRTLERKHAALIGNEVEALYTNGPAGGGGARAGVKEIVSIASVLVPADDIEIAVFYEEV</sequence>
<proteinExistence type="predicted"/>
<protein>
    <submittedName>
        <fullName evidence="3">Acyclic terpene utilization AtuA family protein</fullName>
    </submittedName>
</protein>
<reference evidence="2 4" key="1">
    <citation type="submission" date="2014-04" db="EMBL/GenBank/DDBJ databases">
        <authorList>
            <person name="Bishop-Lilly K.A."/>
            <person name="Broomall S.M."/>
            <person name="Chain P.S."/>
            <person name="Chertkov O."/>
            <person name="Coyne S.R."/>
            <person name="Daligault H.E."/>
            <person name="Davenport K.W."/>
            <person name="Erkkila T."/>
            <person name="Frey K.G."/>
            <person name="Gibbons H.S."/>
            <person name="Gu W."/>
            <person name="Jaissle J."/>
            <person name="Johnson S.L."/>
            <person name="Koroleva G.I."/>
            <person name="Ladner J.T."/>
            <person name="Lo C.-C."/>
            <person name="Minogue T.D."/>
            <person name="Munk C."/>
            <person name="Palacios G.F."/>
            <person name="Redden C.L."/>
            <person name="Rosenzweig C.N."/>
            <person name="Scholz M.B."/>
            <person name="Teshima H."/>
            <person name="Xu Y."/>
        </authorList>
    </citation>
    <scope>NUCLEOTIDE SEQUENCE [LARGE SCALE GENOMIC DNA]</scope>
    <source>
        <strain evidence="2 4">8244</strain>
    </source>
</reference>
<evidence type="ECO:0000259" key="1">
    <source>
        <dbReference type="Pfam" id="PF07287"/>
    </source>
</evidence>
<gene>
    <name evidence="2" type="ORF">DJ90_107</name>
    <name evidence="3" type="ORF">GNQ08_11965</name>
</gene>
<evidence type="ECO:0000313" key="5">
    <source>
        <dbReference type="Proteomes" id="UP000442469"/>
    </source>
</evidence>
<dbReference type="OrthoDB" id="9763456at2"/>
<dbReference type="PANTHER" id="PTHR47472:SF1">
    <property type="entry name" value="DUF1446-DOMAIN-CONTAINING PROTEIN"/>
    <property type="match status" value="1"/>
</dbReference>